<dbReference type="Gene3D" id="3.40.50.1240">
    <property type="entry name" value="Phosphoglycerate mutase-like"/>
    <property type="match status" value="1"/>
</dbReference>
<dbReference type="InterPro" id="IPR033379">
    <property type="entry name" value="Acid_Pase_AS"/>
</dbReference>
<evidence type="ECO:0000313" key="5">
    <source>
        <dbReference type="EMBL" id="CAD5228367.1"/>
    </source>
</evidence>
<dbReference type="Proteomes" id="UP000582659">
    <property type="component" value="Unassembled WGS sequence"/>
</dbReference>
<evidence type="ECO:0000256" key="2">
    <source>
        <dbReference type="ARBA" id="ARBA00005375"/>
    </source>
</evidence>
<evidence type="ECO:0000313" key="8">
    <source>
        <dbReference type="WBParaSite" id="BXY_0056800.1"/>
    </source>
</evidence>
<feature type="signal peptide" evidence="4">
    <location>
        <begin position="1"/>
        <end position="17"/>
    </location>
</feature>
<evidence type="ECO:0000313" key="7">
    <source>
        <dbReference type="Proteomes" id="UP000659654"/>
    </source>
</evidence>
<dbReference type="EMBL" id="CAJFCV020000004">
    <property type="protein sequence ID" value="CAG9118955.1"/>
    <property type="molecule type" value="Genomic_DNA"/>
</dbReference>
<dbReference type="Proteomes" id="UP000659654">
    <property type="component" value="Unassembled WGS sequence"/>
</dbReference>
<keyword evidence="4" id="KW-0732">Signal</keyword>
<reference evidence="8" key="1">
    <citation type="submission" date="2016-11" db="UniProtKB">
        <authorList>
            <consortium name="WormBaseParasite"/>
        </authorList>
    </citation>
    <scope>IDENTIFICATION</scope>
</reference>
<gene>
    <name evidence="5" type="ORF">BXYJ_LOCUS10409</name>
</gene>
<dbReference type="PANTHER" id="PTHR11567:SF210">
    <property type="entry name" value="ACID PHOSPHATASE 5-RELATED"/>
    <property type="match status" value="1"/>
</dbReference>
<evidence type="ECO:0000256" key="3">
    <source>
        <dbReference type="SAM" id="MobiDB-lite"/>
    </source>
</evidence>
<keyword evidence="7" id="KW-1185">Reference proteome</keyword>
<dbReference type="Proteomes" id="UP000095284">
    <property type="component" value="Unplaced"/>
</dbReference>
<dbReference type="GO" id="GO:0003993">
    <property type="term" value="F:acid phosphatase activity"/>
    <property type="evidence" value="ECO:0007669"/>
    <property type="project" value="UniProtKB-EC"/>
</dbReference>
<organism evidence="6 8">
    <name type="scientific">Bursaphelenchus xylophilus</name>
    <name type="common">Pinewood nematode worm</name>
    <name type="synonym">Aphelenchoides xylophilus</name>
    <dbReference type="NCBI Taxonomy" id="6326"/>
    <lineage>
        <taxon>Eukaryota</taxon>
        <taxon>Metazoa</taxon>
        <taxon>Ecdysozoa</taxon>
        <taxon>Nematoda</taxon>
        <taxon>Chromadorea</taxon>
        <taxon>Rhabditida</taxon>
        <taxon>Tylenchina</taxon>
        <taxon>Tylenchomorpha</taxon>
        <taxon>Aphelenchoidea</taxon>
        <taxon>Aphelenchoididae</taxon>
        <taxon>Bursaphelenchus</taxon>
    </lineage>
</organism>
<comment type="similarity">
    <text evidence="2">Belongs to the histidine acid phosphatase family.</text>
</comment>
<dbReference type="eggNOG" id="KOG3720">
    <property type="taxonomic scope" value="Eukaryota"/>
</dbReference>
<dbReference type="Pfam" id="PF00328">
    <property type="entry name" value="His_Phos_2"/>
    <property type="match status" value="1"/>
</dbReference>
<dbReference type="SUPFAM" id="SSF53254">
    <property type="entry name" value="Phosphoglycerate mutase-like"/>
    <property type="match status" value="1"/>
</dbReference>
<evidence type="ECO:0000256" key="4">
    <source>
        <dbReference type="SAM" id="SignalP"/>
    </source>
</evidence>
<dbReference type="EMBL" id="CAJFDI010000004">
    <property type="protein sequence ID" value="CAD5228367.1"/>
    <property type="molecule type" value="Genomic_DNA"/>
</dbReference>
<accession>A0A1I7RIN6</accession>
<dbReference type="InterPro" id="IPR000560">
    <property type="entry name" value="His_Pase_clade-2"/>
</dbReference>
<dbReference type="InterPro" id="IPR029033">
    <property type="entry name" value="His_PPase_superfam"/>
</dbReference>
<evidence type="ECO:0000313" key="6">
    <source>
        <dbReference type="Proteomes" id="UP000095284"/>
    </source>
</evidence>
<dbReference type="WBParaSite" id="BXY_0056800.1">
    <property type="protein sequence ID" value="BXY_0056800.1"/>
    <property type="gene ID" value="BXY_0056800"/>
</dbReference>
<dbReference type="PROSITE" id="PS00616">
    <property type="entry name" value="HIS_ACID_PHOSPHAT_1"/>
    <property type="match status" value="1"/>
</dbReference>
<dbReference type="CDD" id="cd07061">
    <property type="entry name" value="HP_HAP_like"/>
    <property type="match status" value="1"/>
</dbReference>
<name>A0A1I7RIN6_BURXY</name>
<feature type="region of interest" description="Disordered" evidence="3">
    <location>
        <begin position="372"/>
        <end position="391"/>
    </location>
</feature>
<comment type="catalytic activity">
    <reaction evidence="1">
        <text>a phosphate monoester + H2O = an alcohol + phosphate</text>
        <dbReference type="Rhea" id="RHEA:15017"/>
        <dbReference type="ChEBI" id="CHEBI:15377"/>
        <dbReference type="ChEBI" id="CHEBI:30879"/>
        <dbReference type="ChEBI" id="CHEBI:43474"/>
        <dbReference type="ChEBI" id="CHEBI:67140"/>
        <dbReference type="EC" id="3.1.3.2"/>
    </reaction>
</comment>
<dbReference type="PANTHER" id="PTHR11567">
    <property type="entry name" value="ACID PHOSPHATASE-RELATED"/>
    <property type="match status" value="1"/>
</dbReference>
<feature type="chain" id="PRO_5036021805" evidence="4">
    <location>
        <begin position="18"/>
        <end position="391"/>
    </location>
</feature>
<reference evidence="5" key="2">
    <citation type="submission" date="2020-09" db="EMBL/GenBank/DDBJ databases">
        <authorList>
            <person name="Kikuchi T."/>
        </authorList>
    </citation>
    <scope>NUCLEOTIDE SEQUENCE</scope>
    <source>
        <strain evidence="5">Ka4C1</strain>
    </source>
</reference>
<protein>
    <submittedName>
        <fullName evidence="5">(pine wood nematode) hypothetical protein</fullName>
    </submittedName>
</protein>
<dbReference type="InterPro" id="IPR050645">
    <property type="entry name" value="Histidine_acid_phosphatase"/>
</dbReference>
<proteinExistence type="inferred from homology"/>
<sequence>MNQLGVLILLSCSLIQAKEELKFVQVVWRHGDRAPGDLPYPKDKNGEENWPRGWNQLTNEGILQLRELGEFFHQRYVGSFLKESFHHKEVYIRSTDKDRALVSAQSMLSAMFPPTQSEMAISGMAWQPIAVHGAEPGAEDPLLKPTKFKCPAYDKIYKPLREEKKKKLGLKYYELFKFLGNNTGISNFTLDDIKAVEEINKEFYHKIPQPDWVYQNWPKYGGKTTLELIMEINIEERAVRFSTTELSRLRGGFLLGDFMQNAKKAGKGKMKKPKKMLLYSAHEGTLQSIMNAFGFETMTKIPYAGCLIMEVRGKKNKATVEFLFYGDKKLTPLKLRACQEVCPLEKAEKLMEYRSIKDKVQLYQDCGRFHCDDGEESDDDEKPKKGNTKKR</sequence>
<dbReference type="AlphaFoldDB" id="A0A1I7RIN6"/>
<dbReference type="SMR" id="A0A1I7RIN6"/>
<evidence type="ECO:0000256" key="1">
    <source>
        <dbReference type="ARBA" id="ARBA00000032"/>
    </source>
</evidence>
<dbReference type="OrthoDB" id="258392at2759"/>